<evidence type="ECO:0000313" key="3">
    <source>
        <dbReference type="Proteomes" id="UP000689195"/>
    </source>
</evidence>
<keyword evidence="1" id="KW-0472">Membrane</keyword>
<dbReference type="EMBL" id="CAJJDO010000141">
    <property type="protein sequence ID" value="CAD8205749.1"/>
    <property type="molecule type" value="Genomic_DNA"/>
</dbReference>
<evidence type="ECO:0000313" key="2">
    <source>
        <dbReference type="EMBL" id="CAD8205749.1"/>
    </source>
</evidence>
<proteinExistence type="predicted"/>
<evidence type="ECO:0000256" key="1">
    <source>
        <dbReference type="SAM" id="Phobius"/>
    </source>
</evidence>
<gene>
    <name evidence="2" type="ORF">PPENT_87.1.T1410135</name>
</gene>
<feature type="transmembrane region" description="Helical" evidence="1">
    <location>
        <begin position="1238"/>
        <end position="1262"/>
    </location>
</feature>
<dbReference type="OrthoDB" id="304078at2759"/>
<keyword evidence="1" id="KW-1133">Transmembrane helix</keyword>
<feature type="transmembrane region" description="Helical" evidence="1">
    <location>
        <begin position="904"/>
        <end position="924"/>
    </location>
</feature>
<feature type="transmembrane region" description="Helical" evidence="1">
    <location>
        <begin position="749"/>
        <end position="767"/>
    </location>
</feature>
<dbReference type="Proteomes" id="UP000689195">
    <property type="component" value="Unassembled WGS sequence"/>
</dbReference>
<protein>
    <recommendedName>
        <fullName evidence="4">Transmembrane protein</fullName>
    </recommendedName>
</protein>
<keyword evidence="1" id="KW-0812">Transmembrane</keyword>
<sequence>MALLLELQFCFLNPKITLLEIEGCFSIRSIDGFYLLIQFIICFVVQSKQWTNIPPILLLLAKLAIISQQIHNYDYNSYYNLSISTFVISFIFVFLTNQYWKDLFLIQILIISLIKCIRLHKLETELFKNKNLNYFQYKIFKNPELQSNFKYFSLFFEKLSQNRISNYQNYMIKEGQFEERLLIINHVHKFKQIQLYLNLIKINQDKLNWFQKTKLEANLLNTISTSKKVMTSSLNVRQFIKALDVEQQNLWLLINLIDVKSQFYNCLIKEQTLYQYLQNFKKHFDKLIQTLEKFKNIFESQYDLQTGKMKKLKSLDYISINNISSFEYIFYGNYFKAKQLQKKQNELSALDKIMNVKLQRNEAFLVSTSGVRNSYQILNSKNKRLMQVLEYEREPQLISDILPPFSQAIYNNLVNEYFQAEFDIKQPCSLYFLKNDYLIESDFYINVQMGKDDIVLQNYFVLKNQPNHLIIFDNEGKIQGITQDIYVYLTQKSDNSFTKNLSVSQFLKCGLIQYYLPEIYKFIQDLAIQISSVTCQQILNIQSRWDFPINHQKCLDSTQVILHISDDQTHKSIKKKPLYHQAWKKQKSLIVEENITIQNVLIKLMQKQLIQQIQNLVVPSSRMKSVEFEGSLEFFRFKYLESESCYFILRFKQIEDYQQDKTQKILQDQQFYSSLIIDEQQYEGLQIDYEFIERIIKQKTLNKPLKYNIIILIFMIITTILALIISYTVNYEQMIYYQNLVNFLTTPQSMTYNIGAGFILMWNQYCIQNKLYFTSPYLEQRRETQLIGLFKFWNKIHEESSRNLSMKSLELGMNNISLITFENNVKYTIDIDFYSFYAIIRESMVRQFKNTDFNNSSTFNPGILQTNGIIRQNMLQIYKFHNYVLDDVIESTEMSFLQFGDQTFMLSLYSSVVILLFLVIFIIINCSLLQKQGKIIRLLQYLNINIIFDQLEILNFQKEQLQKLLIVQNIQKSNPLRSQQNEKIPLIQNKLNPLSKLDNYDEKYHLLIILSLIIGVELIFFIFGSQIIAQLYNKEHQDSLILTMKYLKLKSRLDSTIIIGEIMKTEHLLKNNTYINFINETEHIMFFFDNLDQLTNLSNSINNELLTVQSYNSSFQNKLIDIFNKDLCLHYSFILSFCNVKNIKIEYYESENYLTLIDKGIFGIVQDLDKLAKQDYNYEFINQKYEYNQSHSDYFLNQPIHNHLFQQYFIEIQTCIYLCFLDIFAETKILSDRLSSSILLYLITSSVVFLLLTWSIAGFWIYNQFKRCNQLKLIATLFPPVLLKQNSFNKLLHSKLLQIK</sequence>
<reference evidence="2" key="1">
    <citation type="submission" date="2021-01" db="EMBL/GenBank/DDBJ databases">
        <authorList>
            <consortium name="Genoscope - CEA"/>
            <person name="William W."/>
        </authorList>
    </citation>
    <scope>NUCLEOTIDE SEQUENCE</scope>
</reference>
<evidence type="ECO:0008006" key="4">
    <source>
        <dbReference type="Google" id="ProtNLM"/>
    </source>
</evidence>
<feature type="transmembrane region" description="Helical" evidence="1">
    <location>
        <begin position="1004"/>
        <end position="1024"/>
    </location>
</feature>
<feature type="transmembrane region" description="Helical" evidence="1">
    <location>
        <begin position="707"/>
        <end position="729"/>
    </location>
</feature>
<organism evidence="2 3">
    <name type="scientific">Paramecium pentaurelia</name>
    <dbReference type="NCBI Taxonomy" id="43138"/>
    <lineage>
        <taxon>Eukaryota</taxon>
        <taxon>Sar</taxon>
        <taxon>Alveolata</taxon>
        <taxon>Ciliophora</taxon>
        <taxon>Intramacronucleata</taxon>
        <taxon>Oligohymenophorea</taxon>
        <taxon>Peniculida</taxon>
        <taxon>Parameciidae</taxon>
        <taxon>Paramecium</taxon>
    </lineage>
</organism>
<feature type="transmembrane region" description="Helical" evidence="1">
    <location>
        <begin position="78"/>
        <end position="97"/>
    </location>
</feature>
<name>A0A8S1XW15_9CILI</name>
<accession>A0A8S1XW15</accession>
<keyword evidence="3" id="KW-1185">Reference proteome</keyword>
<comment type="caution">
    <text evidence="2">The sequence shown here is derived from an EMBL/GenBank/DDBJ whole genome shotgun (WGS) entry which is preliminary data.</text>
</comment>